<dbReference type="GO" id="GO:0000272">
    <property type="term" value="P:polysaccharide catabolic process"/>
    <property type="evidence" value="ECO:0007669"/>
    <property type="project" value="UniProtKB-KW"/>
</dbReference>
<evidence type="ECO:0000313" key="7">
    <source>
        <dbReference type="EMBL" id="ACB76024.1"/>
    </source>
</evidence>
<dbReference type="STRING" id="452637.Oter_2743"/>
<evidence type="ECO:0000313" key="8">
    <source>
        <dbReference type="Proteomes" id="UP000007013"/>
    </source>
</evidence>
<reference evidence="7 8" key="1">
    <citation type="journal article" date="2011" name="J. Bacteriol.">
        <title>Genome sequence of the verrucomicrobium Opitutus terrae PB90-1, an abundant inhabitant of rice paddy soil ecosystems.</title>
        <authorList>
            <person name="van Passel M.W."/>
            <person name="Kant R."/>
            <person name="Palva A."/>
            <person name="Copeland A."/>
            <person name="Lucas S."/>
            <person name="Lapidus A."/>
            <person name="Glavina del Rio T."/>
            <person name="Pitluck S."/>
            <person name="Goltsman E."/>
            <person name="Clum A."/>
            <person name="Sun H."/>
            <person name="Schmutz J."/>
            <person name="Larimer F.W."/>
            <person name="Land M.L."/>
            <person name="Hauser L."/>
            <person name="Kyrpides N."/>
            <person name="Mikhailova N."/>
            <person name="Richardson P.P."/>
            <person name="Janssen P.H."/>
            <person name="de Vos W.M."/>
            <person name="Smidt H."/>
        </authorList>
    </citation>
    <scope>NUCLEOTIDE SEQUENCE [LARGE SCALE GENOMIC DNA]</scope>
    <source>
        <strain evidence="8">DSM 11246 / JCM 15787 / PB90-1</strain>
    </source>
</reference>
<dbReference type="Pfam" id="PF00759">
    <property type="entry name" value="Glyco_hydro_9"/>
    <property type="match status" value="1"/>
</dbReference>
<dbReference type="GO" id="GO:0008810">
    <property type="term" value="F:cellulase activity"/>
    <property type="evidence" value="ECO:0007669"/>
    <property type="project" value="InterPro"/>
</dbReference>
<dbReference type="Gene3D" id="2.60.40.10">
    <property type="entry name" value="Immunoglobulins"/>
    <property type="match status" value="1"/>
</dbReference>
<dbReference type="EMBL" id="CP001032">
    <property type="protein sequence ID" value="ACB76024.1"/>
    <property type="molecule type" value="Genomic_DNA"/>
</dbReference>
<dbReference type="InterPro" id="IPR014756">
    <property type="entry name" value="Ig_E-set"/>
</dbReference>
<evidence type="ECO:0000256" key="4">
    <source>
        <dbReference type="SAM" id="SignalP"/>
    </source>
</evidence>
<protein>
    <submittedName>
        <fullName evidence="7">Glycoside hydrolase family 9</fullName>
    </submittedName>
</protein>
<evidence type="ECO:0000256" key="2">
    <source>
        <dbReference type="ARBA" id="ARBA00023277"/>
    </source>
</evidence>
<dbReference type="AlphaFoldDB" id="B1ZW10"/>
<feature type="chain" id="PRO_5002774970" evidence="4">
    <location>
        <begin position="25"/>
        <end position="863"/>
    </location>
</feature>
<dbReference type="HOGENOM" id="CLU_340062_0_0_0"/>
<dbReference type="SUPFAM" id="SSF48208">
    <property type="entry name" value="Six-hairpin glycosidases"/>
    <property type="match status" value="1"/>
</dbReference>
<comment type="similarity">
    <text evidence="1">Belongs to the glycosyl hydrolase 9 (cellulase E) family.</text>
</comment>
<accession>B1ZW10</accession>
<evidence type="ECO:0000259" key="6">
    <source>
        <dbReference type="Pfam" id="PF02927"/>
    </source>
</evidence>
<evidence type="ECO:0000256" key="1">
    <source>
        <dbReference type="ARBA" id="ARBA00007072"/>
    </source>
</evidence>
<dbReference type="RefSeq" id="WP_012375559.1">
    <property type="nucleotide sequence ID" value="NC_010571.1"/>
</dbReference>
<dbReference type="SUPFAM" id="SSF81296">
    <property type="entry name" value="E set domains"/>
    <property type="match status" value="1"/>
</dbReference>
<dbReference type="InterPro" id="IPR013783">
    <property type="entry name" value="Ig-like_fold"/>
</dbReference>
<dbReference type="InterPro" id="IPR012341">
    <property type="entry name" value="6hp_glycosidase-like_sf"/>
</dbReference>
<feature type="domain" description="Cellulase Ig-like" evidence="6">
    <location>
        <begin position="276"/>
        <end position="357"/>
    </location>
</feature>
<gene>
    <name evidence="7" type="ordered locus">Oter_2743</name>
</gene>
<evidence type="ECO:0000256" key="3">
    <source>
        <dbReference type="ARBA" id="ARBA00023326"/>
    </source>
</evidence>
<dbReference type="InterPro" id="IPR004197">
    <property type="entry name" value="Cellulase_Ig-like"/>
</dbReference>
<keyword evidence="2" id="KW-0119">Carbohydrate metabolism</keyword>
<keyword evidence="3" id="KW-0624">Polysaccharide degradation</keyword>
<keyword evidence="4" id="KW-0732">Signal</keyword>
<name>B1ZW10_OPITP</name>
<dbReference type="eggNOG" id="COG0726">
    <property type="taxonomic scope" value="Bacteria"/>
</dbReference>
<dbReference type="Gene3D" id="1.50.10.10">
    <property type="match status" value="1"/>
</dbReference>
<dbReference type="CAZy" id="GH9">
    <property type="family name" value="Glycoside Hydrolase Family 9"/>
</dbReference>
<dbReference type="Pfam" id="PF02927">
    <property type="entry name" value="CelD_N"/>
    <property type="match status" value="1"/>
</dbReference>
<evidence type="ECO:0000259" key="5">
    <source>
        <dbReference type="Pfam" id="PF00759"/>
    </source>
</evidence>
<keyword evidence="7" id="KW-0378">Hydrolase</keyword>
<dbReference type="InterPro" id="IPR008928">
    <property type="entry name" value="6-hairpin_glycosidase_sf"/>
</dbReference>
<keyword evidence="8" id="KW-1185">Reference proteome</keyword>
<dbReference type="Proteomes" id="UP000007013">
    <property type="component" value="Chromosome"/>
</dbReference>
<dbReference type="KEGG" id="ote:Oter_2743"/>
<dbReference type="CDD" id="cd02850">
    <property type="entry name" value="E_set_Cellulase_N"/>
    <property type="match status" value="1"/>
</dbReference>
<dbReference type="InterPro" id="IPR001701">
    <property type="entry name" value="Glyco_hydro_9"/>
</dbReference>
<feature type="signal peptide" evidence="4">
    <location>
        <begin position="1"/>
        <end position="24"/>
    </location>
</feature>
<feature type="domain" description="Glycoside hydrolase family 9" evidence="5">
    <location>
        <begin position="396"/>
        <end position="798"/>
    </location>
</feature>
<organism evidence="7 8">
    <name type="scientific">Opitutus terrae (strain DSM 11246 / JCM 15787 / PB90-1)</name>
    <dbReference type="NCBI Taxonomy" id="452637"/>
    <lineage>
        <taxon>Bacteria</taxon>
        <taxon>Pseudomonadati</taxon>
        <taxon>Verrucomicrobiota</taxon>
        <taxon>Opitutia</taxon>
        <taxon>Opitutales</taxon>
        <taxon>Opitutaceae</taxon>
        <taxon>Opitutus</taxon>
    </lineage>
</organism>
<proteinExistence type="inferred from homology"/>
<dbReference type="OrthoDB" id="5936802at2"/>
<sequence length="863" mass="95706">MKYVPLKFAALLLVAVVPASRSTAATEPVLVLNDQDYLEARGLNVMLAHDYYPEGHQGGVGVIQNGLRVATNGDLRLSPTPGQWQPTPVVVGERKVDRTRNEISVRMTYPDPKKNRTGFNPVDYPDLKLSYVVKVQPAPNGFRIVVDLDEPLPREWVGKVGFNFELFPGYLFDKTFQIGARTGTFPRQADGPGGLTDSGYELAPLGQGAKLVVAPESDRQRMTIEAVRGGELELLDGRAQHTNGWFVVRALVPAGVTAGAIEWLVSPHAIPDWLAEPVIQVSQVGYHPKQPKVAVIELDRNDSRRHPVVLYRATGAGLAKVREAAAKEWGRFLRYQYLQFDFSDVTEPGLYVVGYGSQRTHAFKIDADIFERHVWQPTVEYFLPVQMCHMRVNDRYRVWHGLCHVDDALMAPVSHNHFDGYRQGPSTLTQYQPGEHVPGLDRGGWHDAGDYDLRVESQADTVQGLALAWELFHPMLDNTTIDQETRTVDIHRPDGKPDVLQQIEHGVISIVGGYQAMGRLYRGIQDATLKQYTHLGDAATMTDNQVFADRDGRATKVLAAAAVTGLRSEPVIEGLPRLGAPGSADDRWVFTEENARHELAAIAALAAAHRALKGYNDPLADDCLRIARELWGKVKPPRTDPDAAFIPQAAGYPLMRLEAAIELLQSTGDRSYADAIIELGDEIVAHVDRVGWLGARSLALVQDAAYHAKIRQALQEFRTKIDALEKETPYGLPYRPRIWGAGWEVQRFGVEQYFLHRGAPDIFPRDYMLHAINFILGVHPGSNTASFVSGVGAKSVTTAYGVNRGDWSYIPGGVASGTALIRPDFPELLEWPFLWQQTEYCLGHPTSDYVLLILAANDLLNKK</sequence>